<organism evidence="1 2">
    <name type="scientific">Frankia casuarinae (strain DSM 45818 / CECT 9043 / HFP020203 / CcI3)</name>
    <dbReference type="NCBI Taxonomy" id="106370"/>
    <lineage>
        <taxon>Bacteria</taxon>
        <taxon>Bacillati</taxon>
        <taxon>Actinomycetota</taxon>
        <taxon>Actinomycetes</taxon>
        <taxon>Frankiales</taxon>
        <taxon>Frankiaceae</taxon>
        <taxon>Frankia</taxon>
    </lineage>
</organism>
<dbReference type="Proteomes" id="UP000001937">
    <property type="component" value="Chromosome"/>
</dbReference>
<reference evidence="1 2" key="1">
    <citation type="journal article" date="2007" name="Genome Res.">
        <title>Genome characteristics of facultatively symbiotic Frankia sp. strains reflect host range and host plant biogeography.</title>
        <authorList>
            <person name="Normand P."/>
            <person name="Lapierre P."/>
            <person name="Tisa L.S."/>
            <person name="Gogarten J.P."/>
            <person name="Alloisio N."/>
            <person name="Bagnarol E."/>
            <person name="Bassi C.A."/>
            <person name="Berry A.M."/>
            <person name="Bickhart D.M."/>
            <person name="Choisne N."/>
            <person name="Couloux A."/>
            <person name="Cournoyer B."/>
            <person name="Cruveiller S."/>
            <person name="Daubin V."/>
            <person name="Demange N."/>
            <person name="Francino M.P."/>
            <person name="Goltsman E."/>
            <person name="Huang Y."/>
            <person name="Kopp O.R."/>
            <person name="Labarre L."/>
            <person name="Lapidus A."/>
            <person name="Lavire C."/>
            <person name="Marechal J."/>
            <person name="Martinez M."/>
            <person name="Mastronunzio J.E."/>
            <person name="Mullin B.C."/>
            <person name="Niemann J."/>
            <person name="Pujic P."/>
            <person name="Rawnsley T."/>
            <person name="Rouy Z."/>
            <person name="Schenowitz C."/>
            <person name="Sellstedt A."/>
            <person name="Tavares F."/>
            <person name="Tomkins J.P."/>
            <person name="Vallenet D."/>
            <person name="Valverde C."/>
            <person name="Wall L.G."/>
            <person name="Wang Y."/>
            <person name="Medigue C."/>
            <person name="Benson D.R."/>
        </authorList>
    </citation>
    <scope>NUCLEOTIDE SEQUENCE [LARGE SCALE GENOMIC DNA]</scope>
    <source>
        <strain evidence="2">DSM 45818 / CECT 9043 / CcI3</strain>
    </source>
</reference>
<gene>
    <name evidence="1" type="ordered locus">Francci3_3666</name>
</gene>
<dbReference type="RefSeq" id="WP_011438042.1">
    <property type="nucleotide sequence ID" value="NZ_MSEA01000058.1"/>
</dbReference>
<sequence length="137" mass="13924">MMQTSRTTLPPYPAAAAWEESEELIWAAMALAELGDSSEVQPRVTEALSGLPTLSHQARANALFAGAHAQVDDPAAAAAGGLAALDANAAWPSASVVGRVRRLSVALPSGPGAPAEVVKLRRALSTAPPHVADNAAV</sequence>
<keyword evidence="2" id="KW-1185">Reference proteome</keyword>
<accession>Q2J6S4</accession>
<evidence type="ECO:0000313" key="1">
    <source>
        <dbReference type="EMBL" id="ABD13018.1"/>
    </source>
</evidence>
<dbReference type="HOGENOM" id="CLU_1862252_0_0_11"/>
<dbReference type="AlphaFoldDB" id="Q2J6S4"/>
<evidence type="ECO:0000313" key="2">
    <source>
        <dbReference type="Proteomes" id="UP000001937"/>
    </source>
</evidence>
<name>Q2J6S4_FRACC</name>
<proteinExistence type="predicted"/>
<dbReference type="KEGG" id="fra:Francci3_3666"/>
<dbReference type="EMBL" id="CP000249">
    <property type="protein sequence ID" value="ABD13018.1"/>
    <property type="molecule type" value="Genomic_DNA"/>
</dbReference>
<protein>
    <submittedName>
        <fullName evidence="1">Uncharacterized protein</fullName>
    </submittedName>
</protein>